<reference evidence="2" key="1">
    <citation type="journal article" date="2020" name="Stud. Mycol.">
        <title>101 Dothideomycetes genomes: a test case for predicting lifestyles and emergence of pathogens.</title>
        <authorList>
            <person name="Haridas S."/>
            <person name="Albert R."/>
            <person name="Binder M."/>
            <person name="Bloem J."/>
            <person name="Labutti K."/>
            <person name="Salamov A."/>
            <person name="Andreopoulos B."/>
            <person name="Baker S."/>
            <person name="Barry K."/>
            <person name="Bills G."/>
            <person name="Bluhm B."/>
            <person name="Cannon C."/>
            <person name="Castanera R."/>
            <person name="Culley D."/>
            <person name="Daum C."/>
            <person name="Ezra D."/>
            <person name="Gonzalez J."/>
            <person name="Henrissat B."/>
            <person name="Kuo A."/>
            <person name="Liang C."/>
            <person name="Lipzen A."/>
            <person name="Lutzoni F."/>
            <person name="Magnuson J."/>
            <person name="Mondo S."/>
            <person name="Nolan M."/>
            <person name="Ohm R."/>
            <person name="Pangilinan J."/>
            <person name="Park H.-J."/>
            <person name="Ramirez L."/>
            <person name="Alfaro M."/>
            <person name="Sun H."/>
            <person name="Tritt A."/>
            <person name="Yoshinaga Y."/>
            <person name="Zwiers L.-H."/>
            <person name="Turgeon B."/>
            <person name="Goodwin S."/>
            <person name="Spatafora J."/>
            <person name="Crous P."/>
            <person name="Grigoriev I."/>
        </authorList>
    </citation>
    <scope>NUCLEOTIDE SEQUENCE</scope>
    <source>
        <strain evidence="2">CBS 113818</strain>
    </source>
</reference>
<dbReference type="EMBL" id="MU006217">
    <property type="protein sequence ID" value="KAF2832422.1"/>
    <property type="molecule type" value="Genomic_DNA"/>
</dbReference>
<name>A0A6A7AGM1_9PLEO</name>
<keyword evidence="1" id="KW-0472">Membrane</keyword>
<feature type="transmembrane region" description="Helical" evidence="1">
    <location>
        <begin position="12"/>
        <end position="29"/>
    </location>
</feature>
<accession>A0A6A7AGM1</accession>
<protein>
    <submittedName>
        <fullName evidence="2">Uncharacterized protein</fullName>
    </submittedName>
</protein>
<evidence type="ECO:0000313" key="2">
    <source>
        <dbReference type="EMBL" id="KAF2832422.1"/>
    </source>
</evidence>
<feature type="transmembrane region" description="Helical" evidence="1">
    <location>
        <begin position="89"/>
        <end position="106"/>
    </location>
</feature>
<proteinExistence type="predicted"/>
<feature type="transmembrane region" description="Helical" evidence="1">
    <location>
        <begin position="59"/>
        <end position="77"/>
    </location>
</feature>
<evidence type="ECO:0000256" key="1">
    <source>
        <dbReference type="SAM" id="Phobius"/>
    </source>
</evidence>
<organism evidence="2 3">
    <name type="scientific">Ophiobolus disseminans</name>
    <dbReference type="NCBI Taxonomy" id="1469910"/>
    <lineage>
        <taxon>Eukaryota</taxon>
        <taxon>Fungi</taxon>
        <taxon>Dikarya</taxon>
        <taxon>Ascomycota</taxon>
        <taxon>Pezizomycotina</taxon>
        <taxon>Dothideomycetes</taxon>
        <taxon>Pleosporomycetidae</taxon>
        <taxon>Pleosporales</taxon>
        <taxon>Pleosporineae</taxon>
        <taxon>Phaeosphaeriaceae</taxon>
        <taxon>Ophiobolus</taxon>
    </lineage>
</organism>
<feature type="transmembrane region" description="Helical" evidence="1">
    <location>
        <begin position="35"/>
        <end position="52"/>
    </location>
</feature>
<dbReference type="Proteomes" id="UP000799424">
    <property type="component" value="Unassembled WGS sequence"/>
</dbReference>
<keyword evidence="1" id="KW-0812">Transmembrane</keyword>
<gene>
    <name evidence="2" type="ORF">CC86DRAFT_377591</name>
</gene>
<dbReference type="AlphaFoldDB" id="A0A6A7AGM1"/>
<keyword evidence="1" id="KW-1133">Transmembrane helix</keyword>
<sequence length="181" mass="20447">MSPKPRLSTSQICSRIAVVLLFPLYVRVASLHEHIVVFLATSVLCFLLVRFGNRTLDASALRSLVLLLGNAFVFNLMADKLSTDPWAQLSITLSLAWGVPGLIGVLKHEVRRGPYLWAWSGAELQQVRRFRKVTNMEDCKLVVKPRVWEDEKPAVHMAEVNGPETFEVRKVKGRPSTRRRG</sequence>
<keyword evidence="3" id="KW-1185">Reference proteome</keyword>
<evidence type="ECO:0000313" key="3">
    <source>
        <dbReference type="Proteomes" id="UP000799424"/>
    </source>
</evidence>